<dbReference type="InterPro" id="IPR029057">
    <property type="entry name" value="PRTase-like"/>
</dbReference>
<keyword evidence="3" id="KW-1185">Reference proteome</keyword>
<dbReference type="Pfam" id="PF15609">
    <property type="entry name" value="PRTase_2"/>
    <property type="match status" value="1"/>
</dbReference>
<gene>
    <name evidence="2" type="ORF">ITX44_34650</name>
</gene>
<accession>A0ABS2U4E1</accession>
<dbReference type="SUPFAM" id="SSF53271">
    <property type="entry name" value="PRTase-like"/>
    <property type="match status" value="1"/>
</dbReference>
<name>A0ABS2U4E1_9ACTN</name>
<dbReference type="EMBL" id="JADKYB010000027">
    <property type="protein sequence ID" value="MBM9509606.1"/>
    <property type="molecule type" value="Genomic_DNA"/>
</dbReference>
<sequence>MTANAPWPGQWVADRLGVALHGDGLHDLLGLALRRNPKRAHLLVSDVLGKHVPQSPRVVYGHGYDLGRRVRDLLGEQAAGALVLGYAETATGLGHAVADGLGAVPYLHSTRREVPGVTPGGGFQEEHSHATGHLLLPEDPALLTAPGPLVLVDDEFSTGRTVLNTIRDLHGRTPRDHYVIVALTDLRSAADRAHLDDFAADLGVRIDLVALATGTVTLPADVLTRGRALVDAHDTPAAPLPLAPSATPTRVDLGWPAHLPDGGRHGFLPPHRALLDATLPT</sequence>
<dbReference type="GO" id="GO:0016757">
    <property type="term" value="F:glycosyltransferase activity"/>
    <property type="evidence" value="ECO:0007669"/>
    <property type="project" value="UniProtKB-KW"/>
</dbReference>
<evidence type="ECO:0000313" key="3">
    <source>
        <dbReference type="Proteomes" id="UP000749040"/>
    </source>
</evidence>
<comment type="caution">
    <text evidence="2">The sequence shown here is derived from an EMBL/GenBank/DDBJ whole genome shotgun (WGS) entry which is preliminary data.</text>
</comment>
<evidence type="ECO:0000313" key="2">
    <source>
        <dbReference type="EMBL" id="MBM9509606.1"/>
    </source>
</evidence>
<reference evidence="2 3" key="1">
    <citation type="submission" date="2021-01" db="EMBL/GenBank/DDBJ databases">
        <title>Streptomyces acididurans sp. nov., isolated from a peat swamp forest soil.</title>
        <authorList>
            <person name="Chantavorakit T."/>
            <person name="Duangmal K."/>
        </authorList>
    </citation>
    <scope>NUCLEOTIDE SEQUENCE [LARGE SCALE GENOMIC DNA]</scope>
    <source>
        <strain evidence="2 3">KK5PA1</strain>
    </source>
</reference>
<protein>
    <submittedName>
        <fullName evidence="2">Phosphoribosyltransferase domain-containing protein</fullName>
    </submittedName>
</protein>
<organism evidence="2 3">
    <name type="scientific">Actinacidiphila acididurans</name>
    <dbReference type="NCBI Taxonomy" id="2784346"/>
    <lineage>
        <taxon>Bacteria</taxon>
        <taxon>Bacillati</taxon>
        <taxon>Actinomycetota</taxon>
        <taxon>Actinomycetes</taxon>
        <taxon>Kitasatosporales</taxon>
        <taxon>Streptomycetaceae</taxon>
        <taxon>Actinacidiphila</taxon>
    </lineage>
</organism>
<keyword evidence="2" id="KW-0328">Glycosyltransferase</keyword>
<dbReference type="InterPro" id="IPR041688">
    <property type="entry name" value="PRTase_2"/>
</dbReference>
<proteinExistence type="predicted"/>
<evidence type="ECO:0000259" key="1">
    <source>
        <dbReference type="Pfam" id="PF15609"/>
    </source>
</evidence>
<dbReference type="RefSeq" id="WP_205362917.1">
    <property type="nucleotide sequence ID" value="NZ_JADKYB010000027.1"/>
</dbReference>
<feature type="non-terminal residue" evidence="2">
    <location>
        <position position="281"/>
    </location>
</feature>
<dbReference type="Proteomes" id="UP000749040">
    <property type="component" value="Unassembled WGS sequence"/>
</dbReference>
<feature type="domain" description="Orotate phosphoribosyltransferase-like" evidence="1">
    <location>
        <begin position="28"/>
        <end position="214"/>
    </location>
</feature>
<keyword evidence="2" id="KW-0808">Transferase</keyword>